<dbReference type="PROSITE" id="PS00107">
    <property type="entry name" value="PROTEIN_KINASE_ATP"/>
    <property type="match status" value="1"/>
</dbReference>
<dbReference type="Gene3D" id="1.20.1270.420">
    <property type="match status" value="1"/>
</dbReference>
<dbReference type="AlphaFoldDB" id="F7A8T7"/>
<dbReference type="SUPFAM" id="SSF56112">
    <property type="entry name" value="Protein kinase-like (PK-like)"/>
    <property type="match status" value="1"/>
</dbReference>
<evidence type="ECO:0000256" key="7">
    <source>
        <dbReference type="ARBA" id="ARBA00022840"/>
    </source>
</evidence>
<keyword evidence="13" id="KW-1185">Reference proteome</keyword>
<keyword evidence="5 8" id="KW-0547">Nucleotide-binding</keyword>
<accession>A0A1W5BCZ1</accession>
<dbReference type="FunCoup" id="F7A8T7">
    <property type="interactions" value="193"/>
</dbReference>
<dbReference type="InterPro" id="IPR011009">
    <property type="entry name" value="Kinase-like_dom_sf"/>
</dbReference>
<evidence type="ECO:0000313" key="12">
    <source>
        <dbReference type="Ensembl" id="ENSCINP00000011687.3"/>
    </source>
</evidence>
<keyword evidence="7 8" id="KW-0067">ATP-binding</keyword>
<dbReference type="Pfam" id="PF18394">
    <property type="entry name" value="TBK1_CCD1"/>
    <property type="match status" value="1"/>
</dbReference>
<dbReference type="InParanoid" id="F7A8T7"/>
<dbReference type="GO" id="GO:0032481">
    <property type="term" value="P:positive regulation of type I interferon production"/>
    <property type="evidence" value="ECO:0000318"/>
    <property type="project" value="GO_Central"/>
</dbReference>
<dbReference type="GO" id="GO:0006950">
    <property type="term" value="P:response to stress"/>
    <property type="evidence" value="ECO:0007669"/>
    <property type="project" value="UniProtKB-ARBA"/>
</dbReference>
<dbReference type="PANTHER" id="PTHR22969:SF15">
    <property type="entry name" value="FI05319P"/>
    <property type="match status" value="1"/>
</dbReference>
<dbReference type="GeneID" id="778650"/>
<dbReference type="EMBL" id="EAAA01002740">
    <property type="status" value="NOT_ANNOTATED_CDS"/>
    <property type="molecule type" value="Genomic_DNA"/>
</dbReference>
<keyword evidence="2" id="KW-0963">Cytoplasm</keyword>
<dbReference type="OrthoDB" id="10013850at2759"/>
<evidence type="ECO:0000256" key="1">
    <source>
        <dbReference type="ARBA" id="ARBA00004496"/>
    </source>
</evidence>
<feature type="region of interest" description="Disordered" evidence="10">
    <location>
        <begin position="778"/>
        <end position="797"/>
    </location>
</feature>
<reference evidence="12" key="4">
    <citation type="submission" date="2025-09" db="UniProtKB">
        <authorList>
            <consortium name="Ensembl"/>
        </authorList>
    </citation>
    <scope>IDENTIFICATION</scope>
</reference>
<dbReference type="GO" id="GO:0005737">
    <property type="term" value="C:cytoplasm"/>
    <property type="evidence" value="ECO:0000318"/>
    <property type="project" value="GO_Central"/>
</dbReference>
<proteinExistence type="predicted"/>
<dbReference type="InterPro" id="IPR017441">
    <property type="entry name" value="Protein_kinase_ATP_BS"/>
</dbReference>
<dbReference type="InterPro" id="IPR051180">
    <property type="entry name" value="IKK"/>
</dbReference>
<keyword evidence="3" id="KW-0723">Serine/threonine-protein kinase</keyword>
<dbReference type="SMART" id="SM00220">
    <property type="entry name" value="S_TKc"/>
    <property type="match status" value="1"/>
</dbReference>
<dbReference type="FunFam" id="1.10.510.10:FF:000100">
    <property type="entry name" value="inhibitor of nuclear factor kappa-B kinase subunit epsilon"/>
    <property type="match status" value="1"/>
</dbReference>
<evidence type="ECO:0000256" key="3">
    <source>
        <dbReference type="ARBA" id="ARBA00022527"/>
    </source>
</evidence>
<name>F7A8T7_CIOIN</name>
<keyword evidence="6" id="KW-0418">Kinase</keyword>
<feature type="domain" description="Protein kinase" evidence="11">
    <location>
        <begin position="20"/>
        <end position="318"/>
    </location>
</feature>
<dbReference type="Proteomes" id="UP000008144">
    <property type="component" value="Chromosome 8"/>
</dbReference>
<dbReference type="Gene3D" id="1.10.510.10">
    <property type="entry name" value="Transferase(Phosphotransferase) domain 1"/>
    <property type="match status" value="1"/>
</dbReference>
<protein>
    <submittedName>
        <fullName evidence="12">IkappaB kinase</fullName>
    </submittedName>
</protein>
<reference evidence="13" key="1">
    <citation type="journal article" date="2002" name="Science">
        <title>The draft genome of Ciona intestinalis: insights into chordate and vertebrate origins.</title>
        <authorList>
            <person name="Dehal P."/>
            <person name="Satou Y."/>
            <person name="Campbell R.K."/>
            <person name="Chapman J."/>
            <person name="Degnan B."/>
            <person name="De Tomaso A."/>
            <person name="Davidson B."/>
            <person name="Di Gregorio A."/>
            <person name="Gelpke M."/>
            <person name="Goodstein D.M."/>
            <person name="Harafuji N."/>
            <person name="Hastings K.E."/>
            <person name="Ho I."/>
            <person name="Hotta K."/>
            <person name="Huang W."/>
            <person name="Kawashima T."/>
            <person name="Lemaire P."/>
            <person name="Martinez D."/>
            <person name="Meinertzhagen I.A."/>
            <person name="Necula S."/>
            <person name="Nonaka M."/>
            <person name="Putnam N."/>
            <person name="Rash S."/>
            <person name="Saiga H."/>
            <person name="Satake M."/>
            <person name="Terry A."/>
            <person name="Yamada L."/>
            <person name="Wang H.G."/>
            <person name="Awazu S."/>
            <person name="Azumi K."/>
            <person name="Boore J."/>
            <person name="Branno M."/>
            <person name="Chin-Bow S."/>
            <person name="DeSantis R."/>
            <person name="Doyle S."/>
            <person name="Francino P."/>
            <person name="Keys D.N."/>
            <person name="Haga S."/>
            <person name="Hayashi H."/>
            <person name="Hino K."/>
            <person name="Imai K.S."/>
            <person name="Inaba K."/>
            <person name="Kano S."/>
            <person name="Kobayashi K."/>
            <person name="Kobayashi M."/>
            <person name="Lee B.I."/>
            <person name="Makabe K.W."/>
            <person name="Manohar C."/>
            <person name="Matassi G."/>
            <person name="Medina M."/>
            <person name="Mochizuki Y."/>
            <person name="Mount S."/>
            <person name="Morishita T."/>
            <person name="Miura S."/>
            <person name="Nakayama A."/>
            <person name="Nishizaka S."/>
            <person name="Nomoto H."/>
            <person name="Ohta F."/>
            <person name="Oishi K."/>
            <person name="Rigoutsos I."/>
            <person name="Sano M."/>
            <person name="Sasaki A."/>
            <person name="Sasakura Y."/>
            <person name="Shoguchi E."/>
            <person name="Shin-i T."/>
            <person name="Spagnuolo A."/>
            <person name="Stainier D."/>
            <person name="Suzuki M.M."/>
            <person name="Tassy O."/>
            <person name="Takatori N."/>
            <person name="Tokuoka M."/>
            <person name="Yagi K."/>
            <person name="Yoshizaki F."/>
            <person name="Wada S."/>
            <person name="Zhang C."/>
            <person name="Hyatt P.D."/>
            <person name="Larimer F."/>
            <person name="Detter C."/>
            <person name="Doggett N."/>
            <person name="Glavina T."/>
            <person name="Hawkins T."/>
            <person name="Richardson P."/>
            <person name="Lucas S."/>
            <person name="Kohara Y."/>
            <person name="Levine M."/>
            <person name="Satoh N."/>
            <person name="Rokhsar D.S."/>
        </authorList>
    </citation>
    <scope>NUCLEOTIDE SEQUENCE [LARGE SCALE GENOMIC DNA]</scope>
</reference>
<dbReference type="InterPro" id="IPR041087">
    <property type="entry name" value="TBK1_ULD"/>
</dbReference>
<sequence>MNPHPAHNSSPIRSTLNYVWSTTEILGQGATGFVFKGREKKTGQEYAIKVFNSLNYMARSLEARRREFEVLRKVDHKNVVRLFSVEEELTTKHDVIIMELCPNGSLYSMLDDPENLYGLPESEFHRVLSHITAGMKHLHDKGIVHRDLKPGNIMRSLDDDGTAVYKLTDFGAARELGDDEQFMSLYGTEEYLHPDIYERAVLRKHAGKMFSATVDLWSLGVTLYHVATGMLPFRPYGGARRNKDVMYRITTEKPSGVISGVQHSERGSIEWSRELPKTCRLSHGFKKIFTVVLSGILECNPHKIWTFDRYFAEVEDILSKKVINVFSVPNAMLHKVYISPEKTLVSFQEAVAELTEVRSSKQLLLLDGEQFEMEQFVPVKSYPHTTPEHPLILFSSDINDFQAITIPHTCKPPKVKPSLSLDNDSSLAKVCSSTLFDIRKSVSYLLLVQILIRLSVKWFVCYLKSRVVKLKLLRSNLQCKVDCLRTALEIFEEHYQRETSLLTVITNLVTSPPEVNELKLYFTQITEKAKILRQIRTEFDQLNESTNQFDKLIIQEEIPSSIFVDEGSQTNDRLEERMKVASEKSREISRLFKTHKKIRRLSHSDDQLHKFEKQRLAEVCEASVTLFTDKSVPGCKRLHKESINWFSNMNEYQKKLWNCETRIMRLSDRCQEQEESIRTLQRVYRDKLSLVESILKENAKPLSAASLPGPNLNVVQPSIAVPSSWPNSIDNPRSSRQRQLKQLRQGLIEAKNSLNEVRCEVQTGSEILKKLSSLTANRNCASPETPSRPCVPMRTND</sequence>
<dbReference type="Gene3D" id="3.10.20.90">
    <property type="entry name" value="Phosphatidylinositol 3-kinase Catalytic Subunit, Chain A, domain 1"/>
    <property type="match status" value="1"/>
</dbReference>
<dbReference type="CDD" id="cd12219">
    <property type="entry name" value="Ubl_TBK1_like"/>
    <property type="match status" value="1"/>
</dbReference>
<gene>
    <name evidence="12" type="primary">ikk-epsilon</name>
</gene>
<dbReference type="GO" id="GO:0005524">
    <property type="term" value="F:ATP binding"/>
    <property type="evidence" value="ECO:0007669"/>
    <property type="project" value="UniProtKB-UniRule"/>
</dbReference>
<dbReference type="GO" id="GO:0009967">
    <property type="term" value="P:positive regulation of signal transduction"/>
    <property type="evidence" value="ECO:0007669"/>
    <property type="project" value="UniProtKB-ARBA"/>
</dbReference>
<dbReference type="OMA" id="DEYANCE"/>
<dbReference type="Pfam" id="PF00069">
    <property type="entry name" value="Pkinase"/>
    <property type="match status" value="1"/>
</dbReference>
<evidence type="ECO:0000256" key="9">
    <source>
        <dbReference type="SAM" id="Coils"/>
    </source>
</evidence>
<dbReference type="FunFam" id="3.10.20.90:FF:000467">
    <property type="entry name" value="ikappaB kinase isoform X1"/>
    <property type="match status" value="1"/>
</dbReference>
<dbReference type="RefSeq" id="NP_001071740.2">
    <property type="nucleotide sequence ID" value="NM_001078272.2"/>
</dbReference>
<dbReference type="Pfam" id="PF18396">
    <property type="entry name" value="TBK1_ULD"/>
    <property type="match status" value="1"/>
</dbReference>
<evidence type="ECO:0000256" key="5">
    <source>
        <dbReference type="ARBA" id="ARBA00022741"/>
    </source>
</evidence>
<comment type="subcellular location">
    <subcellularLocation>
        <location evidence="1">Cytoplasm</location>
    </subcellularLocation>
</comment>
<organism evidence="12 13">
    <name type="scientific">Ciona intestinalis</name>
    <name type="common">Transparent sea squirt</name>
    <name type="synonym">Ascidia intestinalis</name>
    <dbReference type="NCBI Taxonomy" id="7719"/>
    <lineage>
        <taxon>Eukaryota</taxon>
        <taxon>Metazoa</taxon>
        <taxon>Chordata</taxon>
        <taxon>Tunicata</taxon>
        <taxon>Ascidiacea</taxon>
        <taxon>Phlebobranchia</taxon>
        <taxon>Cionidae</taxon>
        <taxon>Ciona</taxon>
    </lineage>
</organism>
<evidence type="ECO:0000256" key="8">
    <source>
        <dbReference type="PROSITE-ProRule" id="PRU10141"/>
    </source>
</evidence>
<feature type="coiled-coil region" evidence="9">
    <location>
        <begin position="649"/>
        <end position="683"/>
    </location>
</feature>
<evidence type="ECO:0000256" key="6">
    <source>
        <dbReference type="ARBA" id="ARBA00022777"/>
    </source>
</evidence>
<dbReference type="Ensembl" id="ENSCINT00000011687.3">
    <property type="protein sequence ID" value="ENSCINP00000011687.3"/>
    <property type="gene ID" value="ENSCING00000005640.3"/>
</dbReference>
<reference evidence="12" key="2">
    <citation type="journal article" date="2008" name="Genome Biol.">
        <title>Improved genome assembly and evidence-based global gene model set for the chordate Ciona intestinalis: new insight into intron and operon populations.</title>
        <authorList>
            <person name="Satou Y."/>
            <person name="Mineta K."/>
            <person name="Ogasawara M."/>
            <person name="Sasakura Y."/>
            <person name="Shoguchi E."/>
            <person name="Ueno K."/>
            <person name="Yamada L."/>
            <person name="Matsumoto J."/>
            <person name="Wasserscheid J."/>
            <person name="Dewar K."/>
            <person name="Wiley G.B."/>
            <person name="Macmil S.L."/>
            <person name="Roe B.A."/>
            <person name="Zeller R.W."/>
            <person name="Hastings K.E."/>
            <person name="Lemaire P."/>
            <person name="Lindquist E."/>
            <person name="Endo T."/>
            <person name="Hotta K."/>
            <person name="Inaba K."/>
        </authorList>
    </citation>
    <scope>NUCLEOTIDE SEQUENCE [LARGE SCALE GENOMIC DNA]</scope>
    <source>
        <strain evidence="12">wild type</strain>
    </source>
</reference>
<dbReference type="PROSITE" id="PS50011">
    <property type="entry name" value="PROTEIN_KINASE_DOM"/>
    <property type="match status" value="1"/>
</dbReference>
<dbReference type="InterPro" id="IPR000719">
    <property type="entry name" value="Prot_kinase_dom"/>
</dbReference>
<dbReference type="PANTHER" id="PTHR22969">
    <property type="entry name" value="IKB KINASE"/>
    <property type="match status" value="1"/>
</dbReference>
<evidence type="ECO:0000313" key="13">
    <source>
        <dbReference type="Proteomes" id="UP000008144"/>
    </source>
</evidence>
<evidence type="ECO:0000256" key="2">
    <source>
        <dbReference type="ARBA" id="ARBA00022490"/>
    </source>
</evidence>
<reference evidence="12" key="3">
    <citation type="submission" date="2025-08" db="UniProtKB">
        <authorList>
            <consortium name="Ensembl"/>
        </authorList>
    </citation>
    <scope>IDENTIFICATION</scope>
</reference>
<dbReference type="STRING" id="7719.ENSCINP00000011687"/>
<dbReference type="RefSeq" id="XP_018668261.1">
    <property type="nucleotide sequence ID" value="XM_018812716.2"/>
</dbReference>
<accession>F7A8T7</accession>
<dbReference type="GO" id="GO:0002218">
    <property type="term" value="P:activation of innate immune response"/>
    <property type="evidence" value="ECO:0000318"/>
    <property type="project" value="GO_Central"/>
</dbReference>
<dbReference type="Gene3D" id="3.30.200.20">
    <property type="entry name" value="Phosphorylase Kinase, domain 1"/>
    <property type="match status" value="1"/>
</dbReference>
<dbReference type="InterPro" id="IPR041309">
    <property type="entry name" value="TBK1_CC1"/>
</dbReference>
<feature type="coiled-coil region" evidence="9">
    <location>
        <begin position="564"/>
        <end position="591"/>
    </location>
</feature>
<keyword evidence="9" id="KW-0175">Coiled coil</keyword>
<dbReference type="HOGENOM" id="CLU_000288_101_1_1"/>
<feature type="binding site" evidence="8">
    <location>
        <position position="49"/>
    </location>
    <ligand>
        <name>ATP</name>
        <dbReference type="ChEBI" id="CHEBI:30616"/>
    </ligand>
</feature>
<evidence type="ECO:0000256" key="10">
    <source>
        <dbReference type="SAM" id="MobiDB-lite"/>
    </source>
</evidence>
<dbReference type="GO" id="GO:0004674">
    <property type="term" value="F:protein serine/threonine kinase activity"/>
    <property type="evidence" value="ECO:0000318"/>
    <property type="project" value="GO_Central"/>
</dbReference>
<evidence type="ECO:0000259" key="11">
    <source>
        <dbReference type="PROSITE" id="PS50011"/>
    </source>
</evidence>
<dbReference type="FunFam" id="3.30.200.20:FF:000106">
    <property type="entry name" value="serine/threonine-protein kinase TBK1 isoform X1"/>
    <property type="match status" value="1"/>
</dbReference>
<dbReference type="GeneTree" id="ENSGT00950000182937"/>
<dbReference type="RefSeq" id="NP_001072034.2">
    <property type="nucleotide sequence ID" value="NM_001078566.3"/>
</dbReference>
<dbReference type="KEGG" id="cin:778650"/>
<keyword evidence="4" id="KW-0808">Transferase</keyword>
<dbReference type="CTD" id="778650"/>
<evidence type="ECO:0000256" key="4">
    <source>
        <dbReference type="ARBA" id="ARBA00022679"/>
    </source>
</evidence>
<dbReference type="CDD" id="cd13988">
    <property type="entry name" value="STKc_TBK1"/>
    <property type="match status" value="1"/>
</dbReference>